<dbReference type="Gene3D" id="3.30.420.10">
    <property type="entry name" value="Ribonuclease H-like superfamily/Ribonuclease H"/>
    <property type="match status" value="1"/>
</dbReference>
<proteinExistence type="predicted"/>
<evidence type="ECO:0000313" key="3">
    <source>
        <dbReference type="EnsemblMetazoa" id="CapteP200095"/>
    </source>
</evidence>
<reference evidence="3" key="3">
    <citation type="submission" date="2015-06" db="UniProtKB">
        <authorList>
            <consortium name="EnsemblMetazoa"/>
        </authorList>
    </citation>
    <scope>IDENTIFICATION</scope>
</reference>
<keyword evidence="4" id="KW-1185">Reference proteome</keyword>
<dbReference type="AlphaFoldDB" id="R7V0A4"/>
<dbReference type="EMBL" id="KB298546">
    <property type="protein sequence ID" value="ELU09091.1"/>
    <property type="molecule type" value="Genomic_DNA"/>
</dbReference>
<dbReference type="EnsemblMetazoa" id="CapteT200095">
    <property type="protein sequence ID" value="CapteP200095"/>
    <property type="gene ID" value="CapteG200095"/>
</dbReference>
<protein>
    <recommendedName>
        <fullName evidence="5">Integrase catalytic domain-containing protein</fullName>
    </recommendedName>
</protein>
<accession>R7V0A4</accession>
<evidence type="ECO:0008006" key="5">
    <source>
        <dbReference type="Google" id="ProtNLM"/>
    </source>
</evidence>
<reference evidence="2 4" key="2">
    <citation type="journal article" date="2013" name="Nature">
        <title>Insights into bilaterian evolution from three spiralian genomes.</title>
        <authorList>
            <person name="Simakov O."/>
            <person name="Marletaz F."/>
            <person name="Cho S.J."/>
            <person name="Edsinger-Gonzales E."/>
            <person name="Havlak P."/>
            <person name="Hellsten U."/>
            <person name="Kuo D.H."/>
            <person name="Larsson T."/>
            <person name="Lv J."/>
            <person name="Arendt D."/>
            <person name="Savage R."/>
            <person name="Osoegawa K."/>
            <person name="de Jong P."/>
            <person name="Grimwood J."/>
            <person name="Chapman J.A."/>
            <person name="Shapiro H."/>
            <person name="Aerts A."/>
            <person name="Otillar R.P."/>
            <person name="Terry A.Y."/>
            <person name="Boore J.L."/>
            <person name="Grigoriev I.V."/>
            <person name="Lindberg D.R."/>
            <person name="Seaver E.C."/>
            <person name="Weisblat D.A."/>
            <person name="Putnam N.H."/>
            <person name="Rokhsar D.S."/>
        </authorList>
    </citation>
    <scope>NUCLEOTIDE SEQUENCE</scope>
    <source>
        <strain evidence="2 4">I ESC-2004</strain>
    </source>
</reference>
<evidence type="ECO:0000313" key="4">
    <source>
        <dbReference type="Proteomes" id="UP000014760"/>
    </source>
</evidence>
<reference evidence="4" key="1">
    <citation type="submission" date="2012-12" db="EMBL/GenBank/DDBJ databases">
        <authorList>
            <person name="Hellsten U."/>
            <person name="Grimwood J."/>
            <person name="Chapman J.A."/>
            <person name="Shapiro H."/>
            <person name="Aerts A."/>
            <person name="Otillar R.P."/>
            <person name="Terry A.Y."/>
            <person name="Boore J.L."/>
            <person name="Simakov O."/>
            <person name="Marletaz F."/>
            <person name="Cho S.-J."/>
            <person name="Edsinger-Gonzales E."/>
            <person name="Havlak P."/>
            <person name="Kuo D.-H."/>
            <person name="Larsson T."/>
            <person name="Lv J."/>
            <person name="Arendt D."/>
            <person name="Savage R."/>
            <person name="Osoegawa K."/>
            <person name="de Jong P."/>
            <person name="Lindberg D.R."/>
            <person name="Seaver E.C."/>
            <person name="Weisblat D.A."/>
            <person name="Putnam N.H."/>
            <person name="Grigoriev I.V."/>
            <person name="Rokhsar D.S."/>
        </authorList>
    </citation>
    <scope>NUCLEOTIDE SEQUENCE</scope>
    <source>
        <strain evidence="4">I ESC-2004</strain>
    </source>
</reference>
<dbReference type="HOGENOM" id="CLU_669471_0_0_1"/>
<feature type="region of interest" description="Disordered" evidence="1">
    <location>
        <begin position="362"/>
        <end position="411"/>
    </location>
</feature>
<dbReference type="InterPro" id="IPR036397">
    <property type="entry name" value="RNaseH_sf"/>
</dbReference>
<dbReference type="OrthoDB" id="444601at2759"/>
<dbReference type="STRING" id="283909.R7V0A4"/>
<evidence type="ECO:0000256" key="1">
    <source>
        <dbReference type="SAM" id="MobiDB-lite"/>
    </source>
</evidence>
<sequence length="411" mass="47186">MKQHVHVPTHTKKHTLDLVLTRMQPVDRIVLKDVVDIGLCDHFVIACDLALSCYDGKKKRQTMSRSLKRVDVEAFAEDLGADLADLQDDDLNDLVSSFNRRCLDVTNAHAPLRQITLKGHGMKPWYSDAIHSARVVRRKYERQFRKSPLEVHRQIYVDQCMEVVQLIQNTKKEYFHQKFASASAKEVFRLVDNLFHKEPNHTLPTNVPLGDLPQTFNKFFYDKIHQIRAELDASPTLPSLTTPQPLVAERTENAAQITTVRLGYPVCLRQQYDVEHITCFPHFHSSNGQAEKGVQIVENLWRKCKDPHPALLDYRTTPLESFGLFPAQLLMSRRLRTRLPMKSESLQPAVYDSETVRQRMNKATKKKEEVHDRGTKDLPPMKVGDRVAMTPKGCAKGQEWQPATVARKHST</sequence>
<dbReference type="PANTHER" id="PTHR46670:SF3">
    <property type="entry name" value="ENDONUCLEASE_EXONUCLEASE_PHOSPHATASE DOMAIN-CONTAINING PROTEIN"/>
    <property type="match status" value="1"/>
</dbReference>
<feature type="compositionally biased region" description="Basic and acidic residues" evidence="1">
    <location>
        <begin position="366"/>
        <end position="376"/>
    </location>
</feature>
<organism evidence="2">
    <name type="scientific">Capitella teleta</name>
    <name type="common">Polychaete worm</name>
    <dbReference type="NCBI Taxonomy" id="283909"/>
    <lineage>
        <taxon>Eukaryota</taxon>
        <taxon>Metazoa</taxon>
        <taxon>Spiralia</taxon>
        <taxon>Lophotrochozoa</taxon>
        <taxon>Annelida</taxon>
        <taxon>Polychaeta</taxon>
        <taxon>Sedentaria</taxon>
        <taxon>Scolecida</taxon>
        <taxon>Capitellidae</taxon>
        <taxon>Capitella</taxon>
    </lineage>
</organism>
<dbReference type="GO" id="GO:0003676">
    <property type="term" value="F:nucleic acid binding"/>
    <property type="evidence" value="ECO:0007669"/>
    <property type="project" value="InterPro"/>
</dbReference>
<gene>
    <name evidence="2" type="ORF">CAPTEDRAFT_200095</name>
</gene>
<dbReference type="Proteomes" id="UP000014760">
    <property type="component" value="Unassembled WGS sequence"/>
</dbReference>
<evidence type="ECO:0000313" key="2">
    <source>
        <dbReference type="EMBL" id="ELU09091.1"/>
    </source>
</evidence>
<dbReference type="PANTHER" id="PTHR46670">
    <property type="entry name" value="ENDO/EXONUCLEASE/PHOSPHATASE DOMAIN-CONTAINING PROTEIN"/>
    <property type="match status" value="1"/>
</dbReference>
<dbReference type="EMBL" id="AMQN01006515">
    <property type="status" value="NOT_ANNOTATED_CDS"/>
    <property type="molecule type" value="Genomic_DNA"/>
</dbReference>
<name>R7V0A4_CAPTE</name>